<name>A0A484AT39_DRONA</name>
<feature type="compositionally biased region" description="Low complexity" evidence="1">
    <location>
        <begin position="53"/>
        <end position="78"/>
    </location>
</feature>
<dbReference type="EMBL" id="LSRL02001947">
    <property type="protein sequence ID" value="TDG38781.1"/>
    <property type="molecule type" value="Genomic_DNA"/>
</dbReference>
<reference evidence="2 3" key="1">
    <citation type="journal article" date="2019" name="J. Hered.">
        <title>An Improved Genome Assembly for Drosophila navojoa, the Basal Species in the mojavensis Cluster.</title>
        <authorList>
            <person name="Vanderlinde T."/>
            <person name="Dupim E.G."/>
            <person name="Nazario-Yepiz N.O."/>
            <person name="Carvalho A.B."/>
        </authorList>
    </citation>
    <scope>NUCLEOTIDE SEQUENCE [LARGE SCALE GENOMIC DNA]</scope>
    <source>
        <strain evidence="2">Navoj_Jal97</strain>
        <tissue evidence="2">Whole organism</tissue>
    </source>
</reference>
<keyword evidence="3" id="KW-1185">Reference proteome</keyword>
<evidence type="ECO:0000256" key="1">
    <source>
        <dbReference type="SAM" id="MobiDB-lite"/>
    </source>
</evidence>
<sequence>MQEVLQLRSPQPQPSTLFHPLMVLPQPERSGDNKDTSSNNSQQLTAKSQEPTANSQQPAASSSQARQHSEASASNEAS</sequence>
<gene>
    <name evidence="2" type="ORF">AWZ03_014797</name>
</gene>
<comment type="caution">
    <text evidence="2">The sequence shown here is derived from an EMBL/GenBank/DDBJ whole genome shotgun (WGS) entry which is preliminary data.</text>
</comment>
<protein>
    <submittedName>
        <fullName evidence="2">Uncharacterized protein</fullName>
    </submittedName>
</protein>
<proteinExistence type="predicted"/>
<evidence type="ECO:0000313" key="2">
    <source>
        <dbReference type="EMBL" id="TDG38781.1"/>
    </source>
</evidence>
<accession>A0A484AT39</accession>
<organism evidence="2 3">
    <name type="scientific">Drosophila navojoa</name>
    <name type="common">Fruit fly</name>
    <dbReference type="NCBI Taxonomy" id="7232"/>
    <lineage>
        <taxon>Eukaryota</taxon>
        <taxon>Metazoa</taxon>
        <taxon>Ecdysozoa</taxon>
        <taxon>Arthropoda</taxon>
        <taxon>Hexapoda</taxon>
        <taxon>Insecta</taxon>
        <taxon>Pterygota</taxon>
        <taxon>Neoptera</taxon>
        <taxon>Endopterygota</taxon>
        <taxon>Diptera</taxon>
        <taxon>Brachycera</taxon>
        <taxon>Muscomorpha</taxon>
        <taxon>Ephydroidea</taxon>
        <taxon>Drosophilidae</taxon>
        <taxon>Drosophila</taxon>
    </lineage>
</organism>
<feature type="compositionally biased region" description="Polar residues" evidence="1">
    <location>
        <begin position="36"/>
        <end position="52"/>
    </location>
</feature>
<dbReference type="AlphaFoldDB" id="A0A484AT39"/>
<feature type="region of interest" description="Disordered" evidence="1">
    <location>
        <begin position="1"/>
        <end position="78"/>
    </location>
</feature>
<dbReference type="Proteomes" id="UP000295192">
    <property type="component" value="Unassembled WGS sequence"/>
</dbReference>
<evidence type="ECO:0000313" key="3">
    <source>
        <dbReference type="Proteomes" id="UP000295192"/>
    </source>
</evidence>